<sequence>MKRFQTYSPGMDALTKAEEKLLAEDLPLIEKAVQVSAKVNKTKHATRNAHAKSFGFVRGHFIPVKNDAVDIARLLGGANLGIIMRYSHPNFFVTKGVWEYPIYGCSLKIYNKSEPKSAKFPLVNFPVFVTNSVSKFLKIHIRANRFFIALRRNYILAALKAPSLLWSGMSLFFDFQLPGILRNVLKFFDIERQFLPTYDFHSVGCFRFGERVAKVRLKPNFTLPVQKGNDLDQAELLKDFFSKNELSLDFQVQLAVNKSKTPVNNLLKHWREKHSELITVGKIILSQQDLSAYENLDYENISFNPFENIPELQPVGRMQQVRRKIYDMSVKTRQTLNQKKYA</sequence>
<organism evidence="1 2">
    <name type="scientific">Kaistella pullorum</name>
    <dbReference type="NCBI Taxonomy" id="2763074"/>
    <lineage>
        <taxon>Bacteria</taxon>
        <taxon>Pseudomonadati</taxon>
        <taxon>Bacteroidota</taxon>
        <taxon>Flavobacteriia</taxon>
        <taxon>Flavobacteriales</taxon>
        <taxon>Weeksellaceae</taxon>
        <taxon>Chryseobacterium group</taxon>
        <taxon>Kaistella</taxon>
    </lineage>
</organism>
<comment type="caution">
    <text evidence="1">The sequence shown here is derived from an EMBL/GenBank/DDBJ whole genome shotgun (WGS) entry which is preliminary data.</text>
</comment>
<name>A0ABR8WIL7_9FLAO</name>
<dbReference type="Proteomes" id="UP000626242">
    <property type="component" value="Unassembled WGS sequence"/>
</dbReference>
<proteinExistence type="predicted"/>
<evidence type="ECO:0000313" key="1">
    <source>
        <dbReference type="EMBL" id="MBD8016869.1"/>
    </source>
</evidence>
<reference evidence="1 2" key="1">
    <citation type="submission" date="2020-08" db="EMBL/GenBank/DDBJ databases">
        <title>A Genomic Blueprint of the Chicken Gut Microbiome.</title>
        <authorList>
            <person name="Gilroy R."/>
            <person name="Ravi A."/>
            <person name="Getino M."/>
            <person name="Pursley I."/>
            <person name="Horton D.L."/>
            <person name="Alikhan N.-F."/>
            <person name="Baker D."/>
            <person name="Gharbi K."/>
            <person name="Hall N."/>
            <person name="Watson M."/>
            <person name="Adriaenssens E.M."/>
            <person name="Foster-Nyarko E."/>
            <person name="Jarju S."/>
            <person name="Secka A."/>
            <person name="Antonio M."/>
            <person name="Oren A."/>
            <person name="Chaudhuri R."/>
            <person name="La Ragione R.M."/>
            <person name="Hildebrand F."/>
            <person name="Pallen M.J."/>
        </authorList>
    </citation>
    <scope>NUCLEOTIDE SEQUENCE [LARGE SCALE GENOMIC DNA]</scope>
    <source>
        <strain evidence="1 2">Sa1CVA4</strain>
    </source>
</reference>
<dbReference type="Gene3D" id="2.40.180.10">
    <property type="entry name" value="Catalase core domain"/>
    <property type="match status" value="1"/>
</dbReference>
<evidence type="ECO:0000313" key="2">
    <source>
        <dbReference type="Proteomes" id="UP000626242"/>
    </source>
</evidence>
<evidence type="ECO:0008006" key="3">
    <source>
        <dbReference type="Google" id="ProtNLM"/>
    </source>
</evidence>
<dbReference type="EMBL" id="JACSPS010000001">
    <property type="protein sequence ID" value="MBD8016869.1"/>
    <property type="molecule type" value="Genomic_DNA"/>
</dbReference>
<dbReference type="RefSeq" id="WP_251832087.1">
    <property type="nucleotide sequence ID" value="NZ_JACSPS010000001.1"/>
</dbReference>
<dbReference type="InterPro" id="IPR020835">
    <property type="entry name" value="Catalase_sf"/>
</dbReference>
<dbReference type="SUPFAM" id="SSF56634">
    <property type="entry name" value="Heme-dependent catalase-like"/>
    <property type="match status" value="1"/>
</dbReference>
<protein>
    <recommendedName>
        <fullName evidence="3">Catalase</fullName>
    </recommendedName>
</protein>
<accession>A0ABR8WIL7</accession>
<gene>
    <name evidence="1" type="ORF">H9628_00115</name>
</gene>
<keyword evidence="2" id="KW-1185">Reference proteome</keyword>